<accession>A0ABZ0Z465</accession>
<name>A0ABZ0Z465_9CAUD</name>
<keyword evidence="2" id="KW-1185">Reference proteome</keyword>
<proteinExistence type="predicted"/>
<sequence>MATKKIEQVTVKQMLKYCQEQIRRGNGDKYLITANDTEGNGYHGVFFGLTPVSELGNDIMNDLLDSQIMDPDQLMCIG</sequence>
<reference evidence="1 2" key="1">
    <citation type="submission" date="2023-11" db="EMBL/GenBank/DDBJ databases">
        <authorList>
            <person name="Cook R."/>
            <person name="Crisci M."/>
            <person name="Pye H."/>
            <person name="Adriaenssens E."/>
            <person name="Santini J."/>
        </authorList>
    </citation>
    <scope>NUCLEOTIDE SEQUENCE [LARGE SCALE GENOMIC DNA]</scope>
    <source>
        <strain evidence="1">Lak_Megaphage_Sonny</strain>
    </source>
</reference>
<evidence type="ECO:0000313" key="1">
    <source>
        <dbReference type="EMBL" id="WQJ53881.1"/>
    </source>
</evidence>
<organism evidence="1 2">
    <name type="scientific">phage Lak_Megaphage_Sonny</name>
    <dbReference type="NCBI Taxonomy" id="3109229"/>
    <lineage>
        <taxon>Viruses</taxon>
        <taxon>Duplodnaviria</taxon>
        <taxon>Heunggongvirae</taxon>
        <taxon>Uroviricota</taxon>
        <taxon>Caudoviricetes</taxon>
        <taxon>Caudoviricetes code 15 clade</taxon>
    </lineage>
</organism>
<protein>
    <submittedName>
        <fullName evidence="1">Uncharacterized protein</fullName>
    </submittedName>
</protein>
<dbReference type="Proteomes" id="UP001358193">
    <property type="component" value="Segment"/>
</dbReference>
<evidence type="ECO:0000313" key="2">
    <source>
        <dbReference type="Proteomes" id="UP001358193"/>
    </source>
</evidence>
<dbReference type="EMBL" id="OR769223">
    <property type="protein sequence ID" value="WQJ53881.1"/>
    <property type="molecule type" value="Genomic_DNA"/>
</dbReference>